<dbReference type="OrthoDB" id="39312at2157"/>
<feature type="binding site" description="in other chain" evidence="8">
    <location>
        <position position="147"/>
    </location>
    <ligand>
        <name>deamido-NAD(+)</name>
        <dbReference type="ChEBI" id="CHEBI:58437"/>
        <note>ligand shared between two neighboring subunits</note>
    </ligand>
</feature>
<dbReference type="AlphaFoldDB" id="A0A8J7W797"/>
<evidence type="ECO:0000256" key="4">
    <source>
        <dbReference type="ARBA" id="ARBA00022741"/>
    </source>
</evidence>
<reference evidence="12" key="1">
    <citation type="submission" date="2014-12" db="EMBL/GenBank/DDBJ databases">
        <authorList>
            <person name="Huang H.-H."/>
            <person name="Chen S.-C."/>
            <person name="Lai M.-C."/>
        </authorList>
    </citation>
    <scope>NUCLEOTIDE SEQUENCE</scope>
    <source>
        <strain evidence="12">K1F9705b</strain>
    </source>
</reference>
<dbReference type="InterPro" id="IPR022310">
    <property type="entry name" value="NAD/GMP_synthase"/>
</dbReference>
<dbReference type="Gene3D" id="3.40.50.620">
    <property type="entry name" value="HUPs"/>
    <property type="match status" value="1"/>
</dbReference>
<dbReference type="PANTHER" id="PTHR23090">
    <property type="entry name" value="NH 3 /GLUTAMINE-DEPENDENT NAD + SYNTHETASE"/>
    <property type="match status" value="1"/>
</dbReference>
<keyword evidence="2 8" id="KW-0436">Ligase</keyword>
<keyword evidence="7 8" id="KW-0520">NAD</keyword>
<comment type="caution">
    <text evidence="12">The sequence shown here is derived from an EMBL/GenBank/DDBJ whole genome shotgun (WGS) entry which is preliminary data.</text>
</comment>
<feature type="binding site" description="in other chain" evidence="8">
    <location>
        <position position="114"/>
    </location>
    <ligand>
        <name>deamido-NAD(+)</name>
        <dbReference type="ChEBI" id="CHEBI:58437"/>
        <note>ligand shared between two neighboring subunits</note>
    </ligand>
</feature>
<feature type="binding site" evidence="8">
    <location>
        <position position="154"/>
    </location>
    <ligand>
        <name>deamido-NAD(+)</name>
        <dbReference type="ChEBI" id="CHEBI:58437"/>
        <note>ligand shared between two neighboring subunits</note>
    </ligand>
</feature>
<comment type="function">
    <text evidence="8">Catalyzes the ATP-dependent amidation of deamido-NAD to form NAD. Uses ammonia as a nitrogen source.</text>
</comment>
<dbReference type="EC" id="6.3.1.5" evidence="8 10"/>
<dbReference type="GO" id="GO:0009435">
    <property type="term" value="P:NAD+ biosynthetic process"/>
    <property type="evidence" value="ECO:0007669"/>
    <property type="project" value="UniProtKB-UniRule"/>
</dbReference>
<dbReference type="InterPro" id="IPR014729">
    <property type="entry name" value="Rossmann-like_a/b/a_fold"/>
</dbReference>
<feature type="binding site" description="in other chain" evidence="8">
    <location>
        <begin position="236"/>
        <end position="237"/>
    </location>
    <ligand>
        <name>deamido-NAD(+)</name>
        <dbReference type="ChEBI" id="CHEBI:58437"/>
        <note>ligand shared between two neighboring subunits</note>
    </ligand>
</feature>
<evidence type="ECO:0000259" key="11">
    <source>
        <dbReference type="Pfam" id="PF02540"/>
    </source>
</evidence>
<evidence type="ECO:0000256" key="3">
    <source>
        <dbReference type="ARBA" id="ARBA00022723"/>
    </source>
</evidence>
<evidence type="ECO:0000256" key="7">
    <source>
        <dbReference type="ARBA" id="ARBA00023027"/>
    </source>
</evidence>
<evidence type="ECO:0000256" key="10">
    <source>
        <dbReference type="RuleBase" id="RU003812"/>
    </source>
</evidence>
<accession>A0A8J7W797</accession>
<dbReference type="EMBL" id="JWHL01000004">
    <property type="protein sequence ID" value="MBR1368828.1"/>
    <property type="molecule type" value="Genomic_DNA"/>
</dbReference>
<protein>
    <recommendedName>
        <fullName evidence="8 10">NH(3)-dependent NAD(+) synthetase</fullName>
        <ecNumber evidence="8 10">6.3.1.5</ecNumber>
    </recommendedName>
</protein>
<dbReference type="SUPFAM" id="SSF52402">
    <property type="entry name" value="Adenine nucleotide alpha hydrolases-like"/>
    <property type="match status" value="1"/>
</dbReference>
<comment type="pathway">
    <text evidence="8">Cofactor biosynthesis; NAD(+) biosynthesis; NAD(+) from deamido-NAD(+) (ammonia route): step 1/1.</text>
</comment>
<dbReference type="CDD" id="cd00553">
    <property type="entry name" value="NAD_synthase"/>
    <property type="match status" value="1"/>
</dbReference>
<dbReference type="Proteomes" id="UP000730161">
    <property type="component" value="Unassembled WGS sequence"/>
</dbReference>
<dbReference type="UniPathway" id="UPA00253">
    <property type="reaction ID" value="UER00333"/>
</dbReference>
<dbReference type="GO" id="GO:0005524">
    <property type="term" value="F:ATP binding"/>
    <property type="evidence" value="ECO:0007669"/>
    <property type="project" value="UniProtKB-UniRule"/>
</dbReference>
<name>A0A8J7W797_9EURY</name>
<dbReference type="GO" id="GO:0003952">
    <property type="term" value="F:NAD+ synthase (glutamine-hydrolyzing) activity"/>
    <property type="evidence" value="ECO:0007669"/>
    <property type="project" value="InterPro"/>
</dbReference>
<keyword evidence="6 8" id="KW-0460">Magnesium</keyword>
<evidence type="ECO:0000256" key="6">
    <source>
        <dbReference type="ARBA" id="ARBA00022842"/>
    </source>
</evidence>
<dbReference type="GO" id="GO:0008795">
    <property type="term" value="F:NAD+ synthase activity"/>
    <property type="evidence" value="ECO:0007669"/>
    <property type="project" value="UniProtKB-UniRule"/>
</dbReference>
<feature type="binding site" evidence="8">
    <location>
        <position position="185"/>
    </location>
    <ligand>
        <name>ATP</name>
        <dbReference type="ChEBI" id="CHEBI:30616"/>
    </ligand>
</feature>
<dbReference type="GO" id="GO:0005737">
    <property type="term" value="C:cytoplasm"/>
    <property type="evidence" value="ECO:0007669"/>
    <property type="project" value="InterPro"/>
</dbReference>
<evidence type="ECO:0000256" key="9">
    <source>
        <dbReference type="RuleBase" id="RU003811"/>
    </source>
</evidence>
<keyword evidence="13" id="KW-1185">Reference proteome</keyword>
<feature type="binding site" evidence="8">
    <location>
        <position position="134"/>
    </location>
    <ligand>
        <name>ATP</name>
        <dbReference type="ChEBI" id="CHEBI:30616"/>
    </ligand>
</feature>
<dbReference type="NCBIfam" id="NF010587">
    <property type="entry name" value="PRK13980.1"/>
    <property type="match status" value="1"/>
</dbReference>
<sequence length="252" mass="27609">MQCDIGCEKTRIENFIRQAIWSAGAEGVVVGVSGGIDSAVVTALASGSLGSDRVSAFFLPSATTPPADEEDVRRLCQDLSIDLQVIPIDGIIDAYRRMDGFVEEPSLVGNLMARTRMAILYYQANLSNRLVIGTSNRTEYLIGYCTKWGDNAADLQPILHLSKQDVYLLGEELRIPGTIMKKVPSAGLWEGQSDEKELGITYPVLDATLALLEENGWKAEGEIQERVLEMVKRSVHKRMPAFSLAGSSPRCE</sequence>
<feature type="binding site" evidence="8">
    <location>
        <position position="163"/>
    </location>
    <ligand>
        <name>ATP</name>
        <dbReference type="ChEBI" id="CHEBI:30616"/>
    </ligand>
</feature>
<comment type="catalytic activity">
    <reaction evidence="8 10">
        <text>deamido-NAD(+) + NH4(+) + ATP = AMP + diphosphate + NAD(+) + H(+)</text>
        <dbReference type="Rhea" id="RHEA:21188"/>
        <dbReference type="ChEBI" id="CHEBI:15378"/>
        <dbReference type="ChEBI" id="CHEBI:28938"/>
        <dbReference type="ChEBI" id="CHEBI:30616"/>
        <dbReference type="ChEBI" id="CHEBI:33019"/>
        <dbReference type="ChEBI" id="CHEBI:57540"/>
        <dbReference type="ChEBI" id="CHEBI:58437"/>
        <dbReference type="ChEBI" id="CHEBI:456215"/>
        <dbReference type="EC" id="6.3.1.5"/>
    </reaction>
</comment>
<keyword evidence="4 8" id="KW-0547">Nucleotide-binding</keyword>
<feature type="binding site" evidence="8">
    <location>
        <position position="139"/>
    </location>
    <ligand>
        <name>Mg(2+)</name>
        <dbReference type="ChEBI" id="CHEBI:18420"/>
    </ligand>
</feature>
<feature type="binding site" evidence="8">
    <location>
        <begin position="31"/>
        <end position="38"/>
    </location>
    <ligand>
        <name>ATP</name>
        <dbReference type="ChEBI" id="CHEBI:30616"/>
    </ligand>
</feature>
<evidence type="ECO:0000256" key="1">
    <source>
        <dbReference type="ARBA" id="ARBA00005859"/>
    </source>
</evidence>
<dbReference type="InterPro" id="IPR022926">
    <property type="entry name" value="NH(3)-dep_NAD(+)_synth"/>
</dbReference>
<proteinExistence type="inferred from homology"/>
<evidence type="ECO:0000313" key="13">
    <source>
        <dbReference type="Proteomes" id="UP000730161"/>
    </source>
</evidence>
<evidence type="ECO:0000313" key="12">
    <source>
        <dbReference type="EMBL" id="MBR1368828.1"/>
    </source>
</evidence>
<dbReference type="InterPro" id="IPR003694">
    <property type="entry name" value="NAD_synthase"/>
</dbReference>
<dbReference type="PANTHER" id="PTHR23090:SF9">
    <property type="entry name" value="GLUTAMINE-DEPENDENT NAD(+) SYNTHETASE"/>
    <property type="match status" value="1"/>
</dbReference>
<evidence type="ECO:0000256" key="2">
    <source>
        <dbReference type="ARBA" id="ARBA00022598"/>
    </source>
</evidence>
<dbReference type="GO" id="GO:0046872">
    <property type="term" value="F:metal ion binding"/>
    <property type="evidence" value="ECO:0007669"/>
    <property type="project" value="UniProtKB-KW"/>
</dbReference>
<gene>
    <name evidence="8" type="primary">nadE</name>
    <name evidence="12" type="ORF">RJ53_04595</name>
</gene>
<evidence type="ECO:0000256" key="8">
    <source>
        <dbReference type="HAMAP-Rule" id="MF_00193"/>
    </source>
</evidence>
<dbReference type="Pfam" id="PF02540">
    <property type="entry name" value="NAD_synthase"/>
    <property type="match status" value="1"/>
</dbReference>
<feature type="binding site" evidence="8">
    <location>
        <position position="37"/>
    </location>
    <ligand>
        <name>Mg(2+)</name>
        <dbReference type="ChEBI" id="CHEBI:18420"/>
    </ligand>
</feature>
<keyword evidence="5 8" id="KW-0067">ATP-binding</keyword>
<dbReference type="HAMAP" id="MF_00193">
    <property type="entry name" value="NadE_ammonia_dep"/>
    <property type="match status" value="1"/>
</dbReference>
<dbReference type="RefSeq" id="WP_211530464.1">
    <property type="nucleotide sequence ID" value="NZ_JWHL01000004.1"/>
</dbReference>
<dbReference type="NCBIfam" id="TIGR00552">
    <property type="entry name" value="nadE"/>
    <property type="match status" value="1"/>
</dbReference>
<feature type="domain" description="NAD/GMP synthase" evidence="11">
    <location>
        <begin position="11"/>
        <end position="240"/>
    </location>
</feature>
<keyword evidence="3 8" id="KW-0479">Metal-binding</keyword>
<comment type="similarity">
    <text evidence="1 8 9">Belongs to the NAD synthetase family.</text>
</comment>
<evidence type="ECO:0000256" key="5">
    <source>
        <dbReference type="ARBA" id="ARBA00022840"/>
    </source>
</evidence>
<comment type="subunit">
    <text evidence="8">Homodimer.</text>
</comment>
<organism evidence="12 13">
    <name type="scientific">Methanocalculus chunghsingensis</name>
    <dbReference type="NCBI Taxonomy" id="156457"/>
    <lineage>
        <taxon>Archaea</taxon>
        <taxon>Methanobacteriati</taxon>
        <taxon>Methanobacteriota</taxon>
        <taxon>Stenosarchaea group</taxon>
        <taxon>Methanomicrobia</taxon>
        <taxon>Methanomicrobiales</taxon>
        <taxon>Methanocalculaceae</taxon>
        <taxon>Methanocalculus</taxon>
    </lineage>
</organism>
<dbReference type="GO" id="GO:0004359">
    <property type="term" value="F:glutaminase activity"/>
    <property type="evidence" value="ECO:0007669"/>
    <property type="project" value="InterPro"/>
</dbReference>